<dbReference type="RefSeq" id="WP_211634697.1">
    <property type="nucleotide sequence ID" value="NZ_CP073100.1"/>
</dbReference>
<dbReference type="AlphaFoldDB" id="A0A975J3F8"/>
<sequence length="198" mass="22184">MFNGDSQGLTLADVRATSGGFVEAADYEGNFVSGRHPYPWTSGKYTFSLRRMDTQIVDGKPYTWVGAFVREHATSRDVFVNALRFPGEKLVHNGKNAAFLEFYSTERIYSPPDISTLPPLEIKLSNLRFNGMPADLTKVDAAFIRHDSKRPDGLGAPVSPNLIRVSASEDGREITCRLQNRIFPDSEEPNRTLWSLKK</sequence>
<name>A0A975J3F8_9BACT</name>
<gene>
    <name evidence="1" type="ORF">KBB96_04945</name>
</gene>
<dbReference type="KEGG" id="lamb:KBB96_04945"/>
<organism evidence="1 2">
    <name type="scientific">Luteolibacter ambystomatis</name>
    <dbReference type="NCBI Taxonomy" id="2824561"/>
    <lineage>
        <taxon>Bacteria</taxon>
        <taxon>Pseudomonadati</taxon>
        <taxon>Verrucomicrobiota</taxon>
        <taxon>Verrucomicrobiia</taxon>
        <taxon>Verrucomicrobiales</taxon>
        <taxon>Verrucomicrobiaceae</taxon>
        <taxon>Luteolibacter</taxon>
    </lineage>
</organism>
<evidence type="ECO:0000313" key="1">
    <source>
        <dbReference type="EMBL" id="QUE53355.1"/>
    </source>
</evidence>
<dbReference type="EMBL" id="CP073100">
    <property type="protein sequence ID" value="QUE53355.1"/>
    <property type="molecule type" value="Genomic_DNA"/>
</dbReference>
<dbReference type="Proteomes" id="UP000676169">
    <property type="component" value="Chromosome"/>
</dbReference>
<keyword evidence="2" id="KW-1185">Reference proteome</keyword>
<accession>A0A975J3F8</accession>
<reference evidence="1" key="1">
    <citation type="submission" date="2021-04" db="EMBL/GenBank/DDBJ databases">
        <title>Luteolibacter sp. 32A isolated from the skin of an Anderson's salamander (Ambystoma andersonii).</title>
        <authorList>
            <person name="Spergser J."/>
            <person name="Busse H.-J."/>
        </authorList>
    </citation>
    <scope>NUCLEOTIDE SEQUENCE</scope>
    <source>
        <strain evidence="1">32A</strain>
    </source>
</reference>
<evidence type="ECO:0000313" key="2">
    <source>
        <dbReference type="Proteomes" id="UP000676169"/>
    </source>
</evidence>
<proteinExistence type="predicted"/>
<protein>
    <submittedName>
        <fullName evidence="1">Uncharacterized protein</fullName>
    </submittedName>
</protein>